<reference evidence="2" key="2">
    <citation type="journal article" date="2022" name="Hortic Res">
        <title>The genome of Dioscorea zingiberensis sheds light on the biosynthesis, origin and evolution of the medicinally important diosgenin saponins.</title>
        <authorList>
            <person name="Li Y."/>
            <person name="Tan C."/>
            <person name="Li Z."/>
            <person name="Guo J."/>
            <person name="Li S."/>
            <person name="Chen X."/>
            <person name="Wang C."/>
            <person name="Dai X."/>
            <person name="Yang H."/>
            <person name="Song W."/>
            <person name="Hou L."/>
            <person name="Xu J."/>
            <person name="Tong Z."/>
            <person name="Xu A."/>
            <person name="Yuan X."/>
            <person name="Wang W."/>
            <person name="Yang Q."/>
            <person name="Chen L."/>
            <person name="Sun Z."/>
            <person name="Wang K."/>
            <person name="Pan B."/>
            <person name="Chen J."/>
            <person name="Bao Y."/>
            <person name="Liu F."/>
            <person name="Qi X."/>
            <person name="Gang D.R."/>
            <person name="Wen J."/>
            <person name="Li J."/>
        </authorList>
    </citation>
    <scope>NUCLEOTIDE SEQUENCE</scope>
    <source>
        <strain evidence="2">Dzin_1.0</strain>
    </source>
</reference>
<keyword evidence="3" id="KW-1185">Reference proteome</keyword>
<organism evidence="2 3">
    <name type="scientific">Dioscorea zingiberensis</name>
    <dbReference type="NCBI Taxonomy" id="325984"/>
    <lineage>
        <taxon>Eukaryota</taxon>
        <taxon>Viridiplantae</taxon>
        <taxon>Streptophyta</taxon>
        <taxon>Embryophyta</taxon>
        <taxon>Tracheophyta</taxon>
        <taxon>Spermatophyta</taxon>
        <taxon>Magnoliopsida</taxon>
        <taxon>Liliopsida</taxon>
        <taxon>Dioscoreales</taxon>
        <taxon>Dioscoreaceae</taxon>
        <taxon>Dioscorea</taxon>
    </lineage>
</organism>
<dbReference type="PANTHER" id="PTHR47481:SF10">
    <property type="entry name" value="COPIA-LIKE POLYPROTEIN_RETROTRANSPOSON"/>
    <property type="match status" value="1"/>
</dbReference>
<dbReference type="Proteomes" id="UP001085076">
    <property type="component" value="Miscellaneous, Linkage group lg02"/>
</dbReference>
<comment type="caution">
    <text evidence="2">The sequence shown here is derived from an EMBL/GenBank/DDBJ whole genome shotgun (WGS) entry which is preliminary data.</text>
</comment>
<gene>
    <name evidence="2" type="ORF">J5N97_011808</name>
</gene>
<evidence type="ECO:0000313" key="3">
    <source>
        <dbReference type="Proteomes" id="UP001085076"/>
    </source>
</evidence>
<feature type="region of interest" description="Disordered" evidence="1">
    <location>
        <begin position="1"/>
        <end position="20"/>
    </location>
</feature>
<dbReference type="PANTHER" id="PTHR47481">
    <property type="match status" value="1"/>
</dbReference>
<reference evidence="2" key="1">
    <citation type="submission" date="2021-03" db="EMBL/GenBank/DDBJ databases">
        <authorList>
            <person name="Li Z."/>
            <person name="Yang C."/>
        </authorList>
    </citation>
    <scope>NUCLEOTIDE SEQUENCE</scope>
    <source>
        <strain evidence="2">Dzin_1.0</strain>
        <tissue evidence="2">Leaf</tissue>
    </source>
</reference>
<dbReference type="OrthoDB" id="693186at2759"/>
<protein>
    <recommendedName>
        <fullName evidence="4">Retrotransposon Copia-like N-terminal domain-containing protein</fullName>
    </recommendedName>
</protein>
<dbReference type="EMBL" id="JAGGNH010000002">
    <property type="protein sequence ID" value="KAJ0983553.1"/>
    <property type="molecule type" value="Genomic_DNA"/>
</dbReference>
<proteinExistence type="predicted"/>
<dbReference type="Pfam" id="PF14223">
    <property type="entry name" value="Retrotran_gag_2"/>
    <property type="match status" value="1"/>
</dbReference>
<evidence type="ECO:0000313" key="2">
    <source>
        <dbReference type="EMBL" id="KAJ0983553.1"/>
    </source>
</evidence>
<evidence type="ECO:0008006" key="4">
    <source>
        <dbReference type="Google" id="ProtNLM"/>
    </source>
</evidence>
<dbReference type="AlphaFoldDB" id="A0A9D5HNZ0"/>
<evidence type="ECO:0000256" key="1">
    <source>
        <dbReference type="SAM" id="MobiDB-lite"/>
    </source>
</evidence>
<name>A0A9D5HNZ0_9LILI</name>
<sequence>MTSDNTSASNTSSLSTQNSSAGLLPTPSFNHAINVKLNRDNYLLWKAQMMPYLRGQQLLRFVDGSYPCPEANITTTTESGATQVPNPEYKAWCQHDQHVLSVILSSLSEEILTHMLFLTTSSDVWSALEKMFSSRSRARIIQIRLQLSNLQKRDMTATESQDTGGYSLIHWAATAR</sequence>
<accession>A0A9D5HNZ0</accession>